<dbReference type="AlphaFoldDB" id="A0ABD3NJ35"/>
<comment type="caution">
    <text evidence="2">The sequence shown here is derived from an EMBL/GenBank/DDBJ whole genome shotgun (WGS) entry which is preliminary data.</text>
</comment>
<feature type="region of interest" description="Disordered" evidence="1">
    <location>
        <begin position="45"/>
        <end position="71"/>
    </location>
</feature>
<proteinExistence type="predicted"/>
<evidence type="ECO:0000313" key="3">
    <source>
        <dbReference type="Proteomes" id="UP001530315"/>
    </source>
</evidence>
<feature type="compositionally biased region" description="Low complexity" evidence="1">
    <location>
        <begin position="46"/>
        <end position="57"/>
    </location>
</feature>
<dbReference type="EMBL" id="JALLAZ020001376">
    <property type="protein sequence ID" value="KAL3776019.1"/>
    <property type="molecule type" value="Genomic_DNA"/>
</dbReference>
<organism evidence="2 3">
    <name type="scientific">Stephanodiscus triporus</name>
    <dbReference type="NCBI Taxonomy" id="2934178"/>
    <lineage>
        <taxon>Eukaryota</taxon>
        <taxon>Sar</taxon>
        <taxon>Stramenopiles</taxon>
        <taxon>Ochrophyta</taxon>
        <taxon>Bacillariophyta</taxon>
        <taxon>Coscinodiscophyceae</taxon>
        <taxon>Thalassiosirophycidae</taxon>
        <taxon>Stephanodiscales</taxon>
        <taxon>Stephanodiscaceae</taxon>
        <taxon>Stephanodiscus</taxon>
    </lineage>
</organism>
<sequence length="198" mass="21690">MAIVQQTKKRDRVFVTASDQEDEYELALAFLREFHSRRVAAFATHSSSSSPSSSSSSAVDRIPTTSKSTPLDAIVEEGDAEEERSCCRLVVDVDELLSSDFALALDIGEYGADNDYGVLKATSISSLSPSRMKKATTTECLLDLGGESPSSIGVGRREDRPPTISLSRESDDYFCHDLPPSTKRSRGRYLPLDLPRSF</sequence>
<keyword evidence="3" id="KW-1185">Reference proteome</keyword>
<gene>
    <name evidence="2" type="ORF">ACHAW5_007101</name>
</gene>
<name>A0ABD3NJ35_9STRA</name>
<accession>A0ABD3NJ35</accession>
<feature type="region of interest" description="Disordered" evidence="1">
    <location>
        <begin position="146"/>
        <end position="171"/>
    </location>
</feature>
<evidence type="ECO:0000256" key="1">
    <source>
        <dbReference type="SAM" id="MobiDB-lite"/>
    </source>
</evidence>
<reference evidence="2 3" key="1">
    <citation type="submission" date="2024-10" db="EMBL/GenBank/DDBJ databases">
        <title>Updated reference genomes for cyclostephanoid diatoms.</title>
        <authorList>
            <person name="Roberts W.R."/>
            <person name="Alverson A.J."/>
        </authorList>
    </citation>
    <scope>NUCLEOTIDE SEQUENCE [LARGE SCALE GENOMIC DNA]</scope>
    <source>
        <strain evidence="2 3">AJA276-08</strain>
    </source>
</reference>
<evidence type="ECO:0000313" key="2">
    <source>
        <dbReference type="EMBL" id="KAL3776019.1"/>
    </source>
</evidence>
<protein>
    <submittedName>
        <fullName evidence="2">Uncharacterized protein</fullName>
    </submittedName>
</protein>
<dbReference type="Proteomes" id="UP001530315">
    <property type="component" value="Unassembled WGS sequence"/>
</dbReference>